<comment type="caution">
    <text evidence="2">The sequence shown here is derived from an EMBL/GenBank/DDBJ whole genome shotgun (WGS) entry which is preliminary data.</text>
</comment>
<dbReference type="Gene3D" id="3.40.50.300">
    <property type="entry name" value="P-loop containing nucleotide triphosphate hydrolases"/>
    <property type="match status" value="1"/>
</dbReference>
<gene>
    <name evidence="2" type="ORF">HGRIS_011045</name>
</gene>
<evidence type="ECO:0000313" key="2">
    <source>
        <dbReference type="EMBL" id="KAL0948476.1"/>
    </source>
</evidence>
<keyword evidence="3" id="KW-1185">Reference proteome</keyword>
<dbReference type="SUPFAM" id="SSF52540">
    <property type="entry name" value="P-loop containing nucleoside triphosphate hydrolases"/>
    <property type="match status" value="1"/>
</dbReference>
<dbReference type="EMBL" id="JASNQZ010000014">
    <property type="protein sequence ID" value="KAL0948476.1"/>
    <property type="molecule type" value="Genomic_DNA"/>
</dbReference>
<accession>A0ABR3IZ30</accession>
<protein>
    <recommendedName>
        <fullName evidence="1">G domain-containing protein</fullName>
    </recommendedName>
</protein>
<dbReference type="InterPro" id="IPR006073">
    <property type="entry name" value="GTP-bd"/>
</dbReference>
<dbReference type="Proteomes" id="UP001556367">
    <property type="component" value="Unassembled WGS sequence"/>
</dbReference>
<organism evidence="2 3">
    <name type="scientific">Hohenbuehelia grisea</name>
    <dbReference type="NCBI Taxonomy" id="104357"/>
    <lineage>
        <taxon>Eukaryota</taxon>
        <taxon>Fungi</taxon>
        <taxon>Dikarya</taxon>
        <taxon>Basidiomycota</taxon>
        <taxon>Agaricomycotina</taxon>
        <taxon>Agaricomycetes</taxon>
        <taxon>Agaricomycetidae</taxon>
        <taxon>Agaricales</taxon>
        <taxon>Pleurotineae</taxon>
        <taxon>Pleurotaceae</taxon>
        <taxon>Hohenbuehelia</taxon>
    </lineage>
</organism>
<dbReference type="InterPro" id="IPR027417">
    <property type="entry name" value="P-loop_NTPase"/>
</dbReference>
<evidence type="ECO:0000313" key="3">
    <source>
        <dbReference type="Proteomes" id="UP001556367"/>
    </source>
</evidence>
<sequence>MGGSSSKGVKPKAGDVIILLIGPPGAGKSTFLKEAAPEAKDVKIGCTLAVGTEAVQPVEAPKLKLSKSRVILVDTPALNSGRTGNVEVDILNHMQKWMSQAKNANLKITGLLYFHKITDTRLNESFSLHYGTLQALLPSDDTHRAMLVTTMWPHPEVADARYQKYVNREEALQQRWQSIGPPDSVVRFRKTHVSAKEVVHGLLTLSNR</sequence>
<evidence type="ECO:0000259" key="1">
    <source>
        <dbReference type="Pfam" id="PF01926"/>
    </source>
</evidence>
<name>A0ABR3IZ30_9AGAR</name>
<dbReference type="Pfam" id="PF01926">
    <property type="entry name" value="MMR_HSR1"/>
    <property type="match status" value="1"/>
</dbReference>
<reference evidence="3" key="1">
    <citation type="submission" date="2024-06" db="EMBL/GenBank/DDBJ databases">
        <title>Multi-omics analyses provide insights into the biosynthesis of the anticancer antibiotic pleurotin in Hohenbuehelia grisea.</title>
        <authorList>
            <person name="Weaver J.A."/>
            <person name="Alberti F."/>
        </authorList>
    </citation>
    <scope>NUCLEOTIDE SEQUENCE [LARGE SCALE GENOMIC DNA]</scope>
    <source>
        <strain evidence="3">T-177</strain>
    </source>
</reference>
<dbReference type="CDD" id="cd02019">
    <property type="entry name" value="NK"/>
    <property type="match status" value="1"/>
</dbReference>
<proteinExistence type="predicted"/>
<feature type="domain" description="G" evidence="1">
    <location>
        <begin position="18"/>
        <end position="109"/>
    </location>
</feature>